<organism evidence="1">
    <name type="scientific">marine sediment metagenome</name>
    <dbReference type="NCBI Taxonomy" id="412755"/>
    <lineage>
        <taxon>unclassified sequences</taxon>
        <taxon>metagenomes</taxon>
        <taxon>ecological metagenomes</taxon>
    </lineage>
</organism>
<comment type="caution">
    <text evidence="1">The sequence shown here is derived from an EMBL/GenBank/DDBJ whole genome shotgun (WGS) entry which is preliminary data.</text>
</comment>
<name>A0A0F9Q7R9_9ZZZZ</name>
<sequence length="749" mass="84633">MMIEEIFTLSPIELKRLADSTPDPIERVVAETYYLALDYLEYDDYTACYQRAFDWAYKVLAASSYTVQSRAFTETYVKCIAEKLENQTYGRIVDLQSNLSALIQTEHVAINRNIDNVQLAVINNANDNVSSIEGQITGFESQIAATLGPPVIAIEQFLTNIDTEIASILESGLIPIEAFLGSVVQNIGTEFNAILQQNDDVIESIAREIQLTFSNVTQGIESIVTSIAEDPEGFRVIIADFVLNLPEWLETNVYRPIVEGMGIEDAPSLVDWLKDFSTISAESSNDVARNFVDGLPITTLQKDGIHEALASIGTQSWVKIWYNSLTSLWLGINEFTRGKQAAAELSILMEKREIKSNRASAEELIAANTRGLLDDASYLDSIDETGLPERDISVKRELTYQRLNPAEVFHGVWRGIITEGDKDNLLKRSGTPPFEAAIAEEIARPIYGAQDLIRFMVREVFSPEISATFGLYNEYPVAVEEFADKIGIKREILELFWASHWELPGMQQAFDMFHRQLISENELQKLLRAKDVMPFWRSKLMGLSYRLITRVDIRRIHKLGQKTLEWVYEQYKKRGYTDEDATALTDFTEEYNKPRGGLDDDEFRLLTRSLTQKLYRQGVITRNTAINSLKALDYDALDADSILMLVDLESEAEDRSAVVGIVKDRFKASIITFLEAQQELSSLGLTVTEFTKSVAQLQRIQASKTKTPSYEQLNDLIGSGIITIQRYRQGLEALGYEDGWIDDFIRANT</sequence>
<reference evidence="1" key="1">
    <citation type="journal article" date="2015" name="Nature">
        <title>Complex archaea that bridge the gap between prokaryotes and eukaryotes.</title>
        <authorList>
            <person name="Spang A."/>
            <person name="Saw J.H."/>
            <person name="Jorgensen S.L."/>
            <person name="Zaremba-Niedzwiedzka K."/>
            <person name="Martijn J."/>
            <person name="Lind A.E."/>
            <person name="van Eijk R."/>
            <person name="Schleper C."/>
            <person name="Guy L."/>
            <person name="Ettema T.J."/>
        </authorList>
    </citation>
    <scope>NUCLEOTIDE SEQUENCE</scope>
</reference>
<dbReference type="AlphaFoldDB" id="A0A0F9Q7R9"/>
<evidence type="ECO:0000313" key="1">
    <source>
        <dbReference type="EMBL" id="KKN01408.1"/>
    </source>
</evidence>
<proteinExistence type="predicted"/>
<accession>A0A0F9Q7R9</accession>
<dbReference type="EMBL" id="LAZR01005265">
    <property type="protein sequence ID" value="KKN01408.1"/>
    <property type="molecule type" value="Genomic_DNA"/>
</dbReference>
<gene>
    <name evidence="1" type="ORF">LCGC14_1128030</name>
</gene>
<protein>
    <submittedName>
        <fullName evidence="1">Uncharacterized protein</fullName>
    </submittedName>
</protein>